<gene>
    <name evidence="1" type="ORF">ERS852420_02898</name>
</gene>
<organism evidence="1 2">
    <name type="scientific">Roseburia faecis</name>
    <dbReference type="NCBI Taxonomy" id="301302"/>
    <lineage>
        <taxon>Bacteria</taxon>
        <taxon>Bacillati</taxon>
        <taxon>Bacillota</taxon>
        <taxon>Clostridia</taxon>
        <taxon>Lachnospirales</taxon>
        <taxon>Lachnospiraceae</taxon>
        <taxon>Roseburia</taxon>
    </lineage>
</organism>
<dbReference type="RefSeq" id="WP_156337590.1">
    <property type="nucleotide sequence ID" value="NZ_CYXV01000014.1"/>
</dbReference>
<dbReference type="AlphaFoldDB" id="A0A173UFJ0"/>
<protein>
    <submittedName>
        <fullName evidence="1">Uncharacterized protein</fullName>
    </submittedName>
</protein>
<evidence type="ECO:0000313" key="2">
    <source>
        <dbReference type="Proteomes" id="UP000095495"/>
    </source>
</evidence>
<accession>A0A173UFJ0</accession>
<dbReference type="EMBL" id="CYXV01000014">
    <property type="protein sequence ID" value="CUN13190.1"/>
    <property type="molecule type" value="Genomic_DNA"/>
</dbReference>
<name>A0A173UFJ0_9FIRM</name>
<proteinExistence type="predicted"/>
<evidence type="ECO:0000313" key="1">
    <source>
        <dbReference type="EMBL" id="CUN13190.1"/>
    </source>
</evidence>
<dbReference type="Proteomes" id="UP000095495">
    <property type="component" value="Unassembled WGS sequence"/>
</dbReference>
<sequence>MLFTDEILEKILTREDVSKVPLVYQSAMIHAIKEVLEEENVSDAKSEYGI</sequence>
<reference evidence="1 2" key="1">
    <citation type="submission" date="2015-09" db="EMBL/GenBank/DDBJ databases">
        <authorList>
            <consortium name="Pathogen Informatics"/>
        </authorList>
    </citation>
    <scope>NUCLEOTIDE SEQUENCE [LARGE SCALE GENOMIC DNA]</scope>
    <source>
        <strain evidence="1 2">2789STDY5608863</strain>
    </source>
</reference>